<dbReference type="AlphaFoldDB" id="A0A831RRT8"/>
<dbReference type="GO" id="GO:0006351">
    <property type="term" value="P:DNA-templated transcription"/>
    <property type="evidence" value="ECO:0007669"/>
    <property type="project" value="UniProtKB-UniRule"/>
</dbReference>
<dbReference type="SUPFAM" id="SSF55257">
    <property type="entry name" value="RBP11-like subunits of RNA polymerase"/>
    <property type="match status" value="1"/>
</dbReference>
<comment type="domain">
    <text evidence="11">The N-terminal domain is essential for RNAP assembly and basal transcription, whereas the C-terminal domain is involved in interaction with transcriptional regulators and with upstream promoter elements.</text>
</comment>
<comment type="function">
    <text evidence="11">DNA-dependent RNA polymerase catalyzes the transcription of DNA into RNA using the four ribonucleoside triphosphates as substrates.</text>
</comment>
<evidence type="ECO:0000313" key="13">
    <source>
        <dbReference type="EMBL" id="HEB97629.1"/>
    </source>
</evidence>
<dbReference type="Gene3D" id="2.170.120.12">
    <property type="entry name" value="DNA-directed RNA polymerase, insert domain"/>
    <property type="match status" value="1"/>
</dbReference>
<evidence type="ECO:0000256" key="7">
    <source>
        <dbReference type="ARBA" id="ARBA00023163"/>
    </source>
</evidence>
<dbReference type="SUPFAM" id="SSF56553">
    <property type="entry name" value="Insert subdomain of RNA polymerase alpha subunit"/>
    <property type="match status" value="1"/>
</dbReference>
<dbReference type="InterPro" id="IPR011263">
    <property type="entry name" value="DNA-dir_RNA_pol_RpoA/D/Rpb3"/>
</dbReference>
<dbReference type="Proteomes" id="UP000886251">
    <property type="component" value="Unassembled WGS sequence"/>
</dbReference>
<dbReference type="InterPro" id="IPR011262">
    <property type="entry name" value="DNA-dir_RNA_pol_insert"/>
</dbReference>
<reference evidence="13" key="1">
    <citation type="journal article" date="2020" name="mSystems">
        <title>Genome- and Community-Level Interaction Insights into Carbon Utilization and Element Cycling Functions of Hydrothermarchaeota in Hydrothermal Sediment.</title>
        <authorList>
            <person name="Zhou Z."/>
            <person name="Liu Y."/>
            <person name="Xu W."/>
            <person name="Pan J."/>
            <person name="Luo Z.H."/>
            <person name="Li M."/>
        </authorList>
    </citation>
    <scope>NUCLEOTIDE SEQUENCE [LARGE SCALE GENOMIC DNA]</scope>
    <source>
        <strain evidence="13">HyVt-443</strain>
    </source>
</reference>
<dbReference type="Pfam" id="PF03118">
    <property type="entry name" value="RNA_pol_A_CTD"/>
    <property type="match status" value="1"/>
</dbReference>
<dbReference type="GO" id="GO:0003899">
    <property type="term" value="F:DNA-directed RNA polymerase activity"/>
    <property type="evidence" value="ECO:0007669"/>
    <property type="project" value="UniProtKB-UniRule"/>
</dbReference>
<dbReference type="InterPro" id="IPR011260">
    <property type="entry name" value="RNAP_asu_C"/>
</dbReference>
<dbReference type="GO" id="GO:0003677">
    <property type="term" value="F:DNA binding"/>
    <property type="evidence" value="ECO:0007669"/>
    <property type="project" value="UniProtKB-UniRule"/>
</dbReference>
<keyword evidence="4 11" id="KW-0240">DNA-directed RNA polymerase</keyword>
<feature type="region of interest" description="Alpha N-terminal domain (alpha-NTD)" evidence="11">
    <location>
        <begin position="1"/>
        <end position="241"/>
    </location>
</feature>
<dbReference type="GO" id="GO:0046983">
    <property type="term" value="F:protein dimerization activity"/>
    <property type="evidence" value="ECO:0007669"/>
    <property type="project" value="InterPro"/>
</dbReference>
<comment type="similarity">
    <text evidence="1 11">Belongs to the RNA polymerase alpha chain family.</text>
</comment>
<comment type="subunit">
    <text evidence="11">Homodimer. The RNAP catalytic core consists of 2 alpha, 1 beta, 1 beta' and 1 omega subunit. When a sigma factor is associated with the core the holoenzyme is formed, which can initiate transcription.</text>
</comment>
<evidence type="ECO:0000256" key="8">
    <source>
        <dbReference type="ARBA" id="ARBA00032524"/>
    </source>
</evidence>
<keyword evidence="5 11" id="KW-0808">Transferase</keyword>
<sequence length="332" mass="36397">MPEFVTDFLKPRLVNVQTISERHAKVSLEPMERGFGHTLGNALRRILLSSMPGCAVVEVEIEGVLHEYTSIEGVQEDVLEILLNLKELAVIMHARDEATLTLKKKGQGPVLASDITLDHDIEIANPDHVIANLTKDGELNMTLKIAKGLGYQPSTVRADSAEDRPIGSLTLDASFSPIRRVAYAVEAARVEQRTDLDRLVIDIETNGTIDPEEAIKRAATILQDQLSAFVMLEPGGPEDTDKGESAPAIDPILLRPVDDLELTVRSANCLKAENIFLIGDLIQRTEVELLKTPNLGKKSLTEIKDVLATRGLSLGMRLENWPPEGIEEGSVH</sequence>
<dbReference type="EC" id="2.7.7.6" evidence="2 11"/>
<dbReference type="InterPro" id="IPR011773">
    <property type="entry name" value="DNA-dir_RpoA"/>
</dbReference>
<name>A0A831RRT8_9GAMM</name>
<keyword evidence="6 11" id="KW-0548">Nucleotidyltransferase</keyword>
<evidence type="ECO:0000256" key="2">
    <source>
        <dbReference type="ARBA" id="ARBA00012418"/>
    </source>
</evidence>
<dbReference type="Pfam" id="PF01000">
    <property type="entry name" value="RNA_pol_A_bac"/>
    <property type="match status" value="1"/>
</dbReference>
<dbReference type="NCBIfam" id="NF003513">
    <property type="entry name" value="PRK05182.1-2"/>
    <property type="match status" value="1"/>
</dbReference>
<dbReference type="EMBL" id="DRKP01000186">
    <property type="protein sequence ID" value="HEB97629.1"/>
    <property type="molecule type" value="Genomic_DNA"/>
</dbReference>
<evidence type="ECO:0000256" key="3">
    <source>
        <dbReference type="ARBA" id="ARBA00015972"/>
    </source>
</evidence>
<evidence type="ECO:0000256" key="9">
    <source>
        <dbReference type="ARBA" id="ARBA00033070"/>
    </source>
</evidence>
<evidence type="ECO:0000256" key="1">
    <source>
        <dbReference type="ARBA" id="ARBA00007123"/>
    </source>
</evidence>
<dbReference type="NCBIfam" id="NF003519">
    <property type="entry name" value="PRK05182.2-5"/>
    <property type="match status" value="1"/>
</dbReference>
<dbReference type="SUPFAM" id="SSF47789">
    <property type="entry name" value="C-terminal domain of RNA polymerase alpha subunit"/>
    <property type="match status" value="1"/>
</dbReference>
<evidence type="ECO:0000256" key="5">
    <source>
        <dbReference type="ARBA" id="ARBA00022679"/>
    </source>
</evidence>
<comment type="catalytic activity">
    <reaction evidence="10 11">
        <text>RNA(n) + a ribonucleoside 5'-triphosphate = RNA(n+1) + diphosphate</text>
        <dbReference type="Rhea" id="RHEA:21248"/>
        <dbReference type="Rhea" id="RHEA-COMP:14527"/>
        <dbReference type="Rhea" id="RHEA-COMP:17342"/>
        <dbReference type="ChEBI" id="CHEBI:33019"/>
        <dbReference type="ChEBI" id="CHEBI:61557"/>
        <dbReference type="ChEBI" id="CHEBI:140395"/>
        <dbReference type="EC" id="2.7.7.6"/>
    </reaction>
</comment>
<keyword evidence="7 11" id="KW-0804">Transcription</keyword>
<dbReference type="InterPro" id="IPR036603">
    <property type="entry name" value="RBP11-like"/>
</dbReference>
<comment type="caution">
    <text evidence="13">The sequence shown here is derived from an EMBL/GenBank/DDBJ whole genome shotgun (WGS) entry which is preliminary data.</text>
</comment>
<evidence type="ECO:0000256" key="6">
    <source>
        <dbReference type="ARBA" id="ARBA00022695"/>
    </source>
</evidence>
<organism evidence="13">
    <name type="scientific">Sedimenticola thiotaurini</name>
    <dbReference type="NCBI Taxonomy" id="1543721"/>
    <lineage>
        <taxon>Bacteria</taxon>
        <taxon>Pseudomonadati</taxon>
        <taxon>Pseudomonadota</taxon>
        <taxon>Gammaproteobacteria</taxon>
        <taxon>Chromatiales</taxon>
        <taxon>Sedimenticolaceae</taxon>
        <taxon>Sedimenticola</taxon>
    </lineage>
</organism>
<dbReference type="GO" id="GO:0000428">
    <property type="term" value="C:DNA-directed RNA polymerase complex"/>
    <property type="evidence" value="ECO:0007669"/>
    <property type="project" value="UniProtKB-KW"/>
</dbReference>
<dbReference type="SMART" id="SM00662">
    <property type="entry name" value="RPOLD"/>
    <property type="match status" value="1"/>
</dbReference>
<evidence type="ECO:0000256" key="11">
    <source>
        <dbReference type="HAMAP-Rule" id="MF_00059"/>
    </source>
</evidence>
<dbReference type="Pfam" id="PF01193">
    <property type="entry name" value="RNA_pol_L"/>
    <property type="match status" value="1"/>
</dbReference>
<dbReference type="FunFam" id="1.10.150.20:FF:000001">
    <property type="entry name" value="DNA-directed RNA polymerase subunit alpha"/>
    <property type="match status" value="1"/>
</dbReference>
<feature type="region of interest" description="Alpha C-terminal domain (alpha-CTD)" evidence="11">
    <location>
        <begin position="249"/>
        <end position="332"/>
    </location>
</feature>
<accession>A0A831RRT8</accession>
<dbReference type="NCBIfam" id="TIGR02027">
    <property type="entry name" value="rpoA"/>
    <property type="match status" value="1"/>
</dbReference>
<dbReference type="FunFam" id="2.170.120.12:FF:000001">
    <property type="entry name" value="DNA-directed RNA polymerase subunit alpha"/>
    <property type="match status" value="1"/>
</dbReference>
<dbReference type="Gene3D" id="3.30.1360.10">
    <property type="entry name" value="RNA polymerase, RBP11-like subunit"/>
    <property type="match status" value="1"/>
</dbReference>
<evidence type="ECO:0000256" key="10">
    <source>
        <dbReference type="ARBA" id="ARBA00048552"/>
    </source>
</evidence>
<dbReference type="GO" id="GO:0005737">
    <property type="term" value="C:cytoplasm"/>
    <property type="evidence" value="ECO:0007669"/>
    <property type="project" value="UniProtKB-ARBA"/>
</dbReference>
<feature type="domain" description="DNA-directed RNA polymerase RpoA/D/Rpb3-type" evidence="12">
    <location>
        <begin position="23"/>
        <end position="232"/>
    </location>
</feature>
<dbReference type="InterPro" id="IPR036643">
    <property type="entry name" value="RNApol_insert_sf"/>
</dbReference>
<proteinExistence type="inferred from homology"/>
<evidence type="ECO:0000259" key="12">
    <source>
        <dbReference type="SMART" id="SM00662"/>
    </source>
</evidence>
<dbReference type="Gene3D" id="1.10.150.20">
    <property type="entry name" value="5' to 3' exonuclease, C-terminal subdomain"/>
    <property type="match status" value="1"/>
</dbReference>
<dbReference type="CDD" id="cd06928">
    <property type="entry name" value="RNAP_alpha_NTD"/>
    <property type="match status" value="1"/>
</dbReference>
<dbReference type="HAMAP" id="MF_00059">
    <property type="entry name" value="RNApol_bact_RpoA"/>
    <property type="match status" value="1"/>
</dbReference>
<gene>
    <name evidence="11" type="primary">rpoA</name>
    <name evidence="13" type="ORF">ENI96_14500</name>
</gene>
<protein>
    <recommendedName>
        <fullName evidence="3 11">DNA-directed RNA polymerase subunit alpha</fullName>
        <shortName evidence="11">RNAP subunit alpha</shortName>
        <ecNumber evidence="2 11">2.7.7.6</ecNumber>
    </recommendedName>
    <alternativeName>
        <fullName evidence="9 11">RNA polymerase subunit alpha</fullName>
    </alternativeName>
    <alternativeName>
        <fullName evidence="8 11">Transcriptase subunit alpha</fullName>
    </alternativeName>
</protein>
<evidence type="ECO:0000256" key="4">
    <source>
        <dbReference type="ARBA" id="ARBA00022478"/>
    </source>
</evidence>